<evidence type="ECO:0000313" key="3">
    <source>
        <dbReference type="Proteomes" id="UP000186922"/>
    </source>
</evidence>
<proteinExistence type="predicted"/>
<reference evidence="2 3" key="1">
    <citation type="journal article" date="2016" name="Nat. Commun.">
        <title>Extremotolerant tardigrade genome and improved radiotolerance of human cultured cells by tardigrade-unique protein.</title>
        <authorList>
            <person name="Hashimoto T."/>
            <person name="Horikawa D.D."/>
            <person name="Saito Y."/>
            <person name="Kuwahara H."/>
            <person name="Kozuka-Hata H."/>
            <person name="Shin-I T."/>
            <person name="Minakuchi Y."/>
            <person name="Ohishi K."/>
            <person name="Motoyama A."/>
            <person name="Aizu T."/>
            <person name="Enomoto A."/>
            <person name="Kondo K."/>
            <person name="Tanaka S."/>
            <person name="Hara Y."/>
            <person name="Koshikawa S."/>
            <person name="Sagara H."/>
            <person name="Miura T."/>
            <person name="Yokobori S."/>
            <person name="Miyagawa K."/>
            <person name="Suzuki Y."/>
            <person name="Kubo T."/>
            <person name="Oyama M."/>
            <person name="Kohara Y."/>
            <person name="Fujiyama A."/>
            <person name="Arakawa K."/>
            <person name="Katayama T."/>
            <person name="Toyoda A."/>
            <person name="Kunieda T."/>
        </authorList>
    </citation>
    <scope>NUCLEOTIDE SEQUENCE [LARGE SCALE GENOMIC DNA]</scope>
    <source>
        <strain evidence="2 3">YOKOZUNA-1</strain>
    </source>
</reference>
<dbReference type="Proteomes" id="UP000186922">
    <property type="component" value="Unassembled WGS sequence"/>
</dbReference>
<dbReference type="STRING" id="947166.A0A1D1UDV3"/>
<evidence type="ECO:0000259" key="1">
    <source>
        <dbReference type="Pfam" id="PF23150"/>
    </source>
</evidence>
<dbReference type="AlphaFoldDB" id="A0A1D1UDV3"/>
<name>A0A1D1UDV3_RAMVA</name>
<evidence type="ECO:0000313" key="2">
    <source>
        <dbReference type="EMBL" id="GAU87661.1"/>
    </source>
</evidence>
<organism evidence="2 3">
    <name type="scientific">Ramazzottius varieornatus</name>
    <name type="common">Water bear</name>
    <name type="synonym">Tardigrade</name>
    <dbReference type="NCBI Taxonomy" id="947166"/>
    <lineage>
        <taxon>Eukaryota</taxon>
        <taxon>Metazoa</taxon>
        <taxon>Ecdysozoa</taxon>
        <taxon>Tardigrada</taxon>
        <taxon>Eutardigrada</taxon>
        <taxon>Parachela</taxon>
        <taxon>Hypsibioidea</taxon>
        <taxon>Ramazzottiidae</taxon>
        <taxon>Ramazzottius</taxon>
    </lineage>
</organism>
<dbReference type="InterPro" id="IPR056299">
    <property type="entry name" value="CFAP61_dimer"/>
</dbReference>
<dbReference type="EMBL" id="BDGG01000001">
    <property type="protein sequence ID" value="GAU87661.1"/>
    <property type="molecule type" value="Genomic_DNA"/>
</dbReference>
<dbReference type="OrthoDB" id="382863at2759"/>
<protein>
    <recommendedName>
        <fullName evidence="1">CFAP61 dimerisation domain-containing protein</fullName>
    </recommendedName>
</protein>
<dbReference type="Pfam" id="PF23150">
    <property type="entry name" value="CFAP61_dimer"/>
    <property type="match status" value="1"/>
</dbReference>
<dbReference type="PANTHER" id="PTHR21178">
    <property type="entry name" value="CILIA- AND FLAGELLA-ASSOCIATED PROTEIN 61"/>
    <property type="match status" value="1"/>
</dbReference>
<keyword evidence="3" id="KW-1185">Reference proteome</keyword>
<sequence length="901" mass="103810">MLFLRASDEKNAMYLLLFHLEPVYSTHLDYILIQCFRVLPGYDYLITEIPTASRTSLLLRKMVRVAMREGHFLHENLYALHRIALLRHDDVELIPGSPADIPVIQHFLQGKANHKALLDAFIDSTHYRTSRQASQLHTTVFRIAGTIIGFVIFGQETNLDYLQAQYNIDDFMYIPQHREQGHLRIFHYVITPLVNSFNQFILKELLRIHNASSYFYRFYPLDQQEERNDSFVCCLENLQLVRPRYPVLKYNESGDESDWLMLPTSQARDVQPPFALFHTNRRTLYDLREDILDRIVIIGASDMSLQVLRNLSLFPHVSFTNILLIDPHGVPIIDFLDKVAANGYRSARELFTARELCQLAVPTQCQIVYGRAVTMDKENRLLHVNAKTRIPFDWMVIGTGTQFLSFNINVDTDYISTLLNENIPNKPQRRMQMKSPLNNYFVMNNAFEVDAVVKDVQALLSDPSSKGYFVVYGNALEAYGGVASLLKRGVASDEILFVNPAPAYPESATVFSSMDLERWVKSEMFSQGVVVIMEWIAVAHNEGRGGDVIETVTFWTDEATFKTYQVQAFFNYSDRQMNPYTQSFLNSAHLILDKKVVVDEQFYAYRPRIMAAGSWCKFSRRHFVSNFEFNDVNSREIGDAVSMELLKNLCPEMFLLDAKKPEEKAVVHKDITAYPKLPQFRKPVVDNIALPFGWYYCNIRSPPNPIAGTATMTSSSEPDKKSKLRMDDRRLISTGCIADGNLCEIYLDKLYLIDQIVCVTQFAPPVDTLMTIHGMHEGWLELIRRFEDGYISSFFEYFQELWLSCILYDRFPALGGELRRLLLDDRGDGNNISVLQLVVQSFQNQEMAHSPNNQTLEEIARRLRVTGINMDIEKTMENFLECNNRHLPMYAAKDNVGEQLN</sequence>
<accession>A0A1D1UDV3</accession>
<gene>
    <name evidence="2" type="primary">RvY_00476-1</name>
    <name evidence="2" type="synonym">RvY_00476.1</name>
    <name evidence="2" type="ORF">RvY_00476</name>
</gene>
<dbReference type="InterPro" id="IPR038884">
    <property type="entry name" value="CFAP61"/>
</dbReference>
<dbReference type="PANTHER" id="PTHR21178:SF8">
    <property type="entry name" value="CILIA- AND FLAGELLA-ASSOCIATED PROTEIN 61"/>
    <property type="match status" value="1"/>
</dbReference>
<comment type="caution">
    <text evidence="2">The sequence shown here is derived from an EMBL/GenBank/DDBJ whole genome shotgun (WGS) entry which is preliminary data.</text>
</comment>
<dbReference type="InterPro" id="IPR036188">
    <property type="entry name" value="FAD/NAD-bd_sf"/>
</dbReference>
<feature type="domain" description="CFAP61 dimerisation" evidence="1">
    <location>
        <begin position="678"/>
        <end position="806"/>
    </location>
</feature>
<dbReference type="Gene3D" id="3.50.50.100">
    <property type="match status" value="1"/>
</dbReference>
<dbReference type="SUPFAM" id="SSF51905">
    <property type="entry name" value="FAD/NAD(P)-binding domain"/>
    <property type="match status" value="1"/>
</dbReference>